<comment type="caution">
    <text evidence="2">The sequence shown here is derived from an EMBL/GenBank/DDBJ whole genome shotgun (WGS) entry which is preliminary data.</text>
</comment>
<proteinExistence type="predicted"/>
<evidence type="ECO:0000313" key="3">
    <source>
        <dbReference type="Proteomes" id="UP000324143"/>
    </source>
</evidence>
<name>A0A5D0MJZ3_9BACT</name>
<keyword evidence="3" id="KW-1185">Reference proteome</keyword>
<dbReference type="AlphaFoldDB" id="A0A5D0MJZ3"/>
<dbReference type="Gene3D" id="2.20.28.10">
    <property type="match status" value="1"/>
</dbReference>
<dbReference type="Pfam" id="PF21349">
    <property type="entry name" value="RUBY_RBDX"/>
    <property type="match status" value="1"/>
</dbReference>
<dbReference type="SUPFAM" id="SSF57802">
    <property type="entry name" value="Rubredoxin-like"/>
    <property type="match status" value="1"/>
</dbReference>
<gene>
    <name evidence="2" type="ORF">FXF47_02550</name>
</gene>
<organism evidence="2 3">
    <name type="scientific">Candidatus Mcinerneyibacterium aminivorans</name>
    <dbReference type="NCBI Taxonomy" id="2703815"/>
    <lineage>
        <taxon>Bacteria</taxon>
        <taxon>Candidatus Macinerneyibacteriota</taxon>
        <taxon>Candidatus Mcinerneyibacteria</taxon>
        <taxon>Candidatus Mcinerneyibacteriales</taxon>
        <taxon>Candidatus Mcinerneyibacteriaceae</taxon>
        <taxon>Candidatus Mcinerneyibacterium</taxon>
    </lineage>
</organism>
<dbReference type="InterPro" id="IPR048574">
    <property type="entry name" value="RUBY_RBDX"/>
</dbReference>
<evidence type="ECO:0000313" key="2">
    <source>
        <dbReference type="EMBL" id="TYB31770.1"/>
    </source>
</evidence>
<protein>
    <submittedName>
        <fullName evidence="2">Rubredoxin</fullName>
    </submittedName>
</protein>
<feature type="domain" description="Rubrerythrin rubredoxin-like" evidence="1">
    <location>
        <begin position="2"/>
        <end position="30"/>
    </location>
</feature>
<sequence length="109" mass="12753">MYKCKECGYLHWLEELPERCPKCLSKGEVFVEIEEKAENKIEESLYTNELLIELMDNLNKVLDISAEGMNEKLDDDCYKLFTRVYKNSIEMIQAVKAEIAAHVEDDKWG</sequence>
<dbReference type="Proteomes" id="UP000324143">
    <property type="component" value="Unassembled WGS sequence"/>
</dbReference>
<accession>A0A5D0MJZ3</accession>
<reference evidence="2" key="1">
    <citation type="submission" date="2019-08" db="EMBL/GenBank/DDBJ databases">
        <title>Genomic characterization of a novel candidate phylum (ARYD3) from a high temperature, high salinity tertiary oil reservoir in north central Oklahoma, USA.</title>
        <authorList>
            <person name="Youssef N.H."/>
            <person name="Yadav A."/>
            <person name="Elshahed M.S."/>
        </authorList>
    </citation>
    <scope>NUCLEOTIDE SEQUENCE [LARGE SCALE GENOMIC DNA]</scope>
    <source>
        <strain evidence="2">ARYD3</strain>
    </source>
</reference>
<evidence type="ECO:0000259" key="1">
    <source>
        <dbReference type="Pfam" id="PF21349"/>
    </source>
</evidence>
<dbReference type="EMBL" id="VSIX01000029">
    <property type="protein sequence ID" value="TYB31770.1"/>
    <property type="molecule type" value="Genomic_DNA"/>
</dbReference>